<dbReference type="Gene3D" id="1.20.120.450">
    <property type="entry name" value="dinb family like domain"/>
    <property type="match status" value="1"/>
</dbReference>
<dbReference type="InterPro" id="IPR024344">
    <property type="entry name" value="MDMPI_metal-binding"/>
</dbReference>
<dbReference type="Pfam" id="PF11716">
    <property type="entry name" value="MDMPI_N"/>
    <property type="match status" value="1"/>
</dbReference>
<dbReference type="GO" id="GO:0046872">
    <property type="term" value="F:metal ion binding"/>
    <property type="evidence" value="ECO:0007669"/>
    <property type="project" value="InterPro"/>
</dbReference>
<dbReference type="AlphaFoldDB" id="A0A5P2DAK3"/>
<dbReference type="InterPro" id="IPR034660">
    <property type="entry name" value="DinB/YfiT-like"/>
</dbReference>
<sequence>MGKGGSRWVGVVAGRAVEGRGQWVTVGSRGTQPGERTVGAVGGSGTQQDALLEQHAEALRLFGDRVHAVREDQWGAPTPCTEWTVRDLVNHVTGEQLWIRPLVTEGRTVADVGDALDGDLLGADPAAAWDRAAAASHAAFAEPGALDRTVRLSYGPALGSEYCSELTADCVVHAWDLSRAIGADDRLPDGLVEFSIKEVMPYADGLAASGMFAAPLEIPAGADAQTRLLALLGRAS</sequence>
<dbReference type="NCBIfam" id="TIGR03086">
    <property type="entry name" value="TIGR03086 family metal-binding protein"/>
    <property type="match status" value="1"/>
</dbReference>
<gene>
    <name evidence="2" type="ORF">DEJ50_05645</name>
</gene>
<accession>A0A5P2DAK3</accession>
<dbReference type="NCBIfam" id="TIGR03083">
    <property type="entry name" value="maleylpyruvate isomerase family mycothiol-dependent enzyme"/>
    <property type="match status" value="1"/>
</dbReference>
<evidence type="ECO:0000259" key="1">
    <source>
        <dbReference type="Pfam" id="PF11716"/>
    </source>
</evidence>
<proteinExistence type="predicted"/>
<dbReference type="InterPro" id="IPR017520">
    <property type="entry name" value="CHP03086"/>
</dbReference>
<name>A0A5P2DAK3_STRVZ</name>
<reference evidence="2 3" key="1">
    <citation type="submission" date="2018-05" db="EMBL/GenBank/DDBJ databases">
        <title>Streptomyces venezuelae.</title>
        <authorList>
            <person name="Kim W."/>
            <person name="Lee N."/>
            <person name="Cho B.-K."/>
        </authorList>
    </citation>
    <scope>NUCLEOTIDE SEQUENCE [LARGE SCALE GENOMIC DNA]</scope>
    <source>
        <strain evidence="2 3">ATCC 21782</strain>
    </source>
</reference>
<evidence type="ECO:0000313" key="2">
    <source>
        <dbReference type="EMBL" id="QES52194.1"/>
    </source>
</evidence>
<dbReference type="EMBL" id="CP029190">
    <property type="protein sequence ID" value="QES52194.1"/>
    <property type="molecule type" value="Genomic_DNA"/>
</dbReference>
<evidence type="ECO:0000313" key="3">
    <source>
        <dbReference type="Proteomes" id="UP000325211"/>
    </source>
</evidence>
<organism evidence="2 3">
    <name type="scientific">Streptomyces venezuelae</name>
    <dbReference type="NCBI Taxonomy" id="54571"/>
    <lineage>
        <taxon>Bacteria</taxon>
        <taxon>Bacillati</taxon>
        <taxon>Actinomycetota</taxon>
        <taxon>Actinomycetes</taxon>
        <taxon>Kitasatosporales</taxon>
        <taxon>Streptomycetaceae</taxon>
        <taxon>Streptomyces</taxon>
    </lineage>
</organism>
<dbReference type="SUPFAM" id="SSF109854">
    <property type="entry name" value="DinB/YfiT-like putative metalloenzymes"/>
    <property type="match status" value="1"/>
</dbReference>
<dbReference type="Proteomes" id="UP000325211">
    <property type="component" value="Chromosome"/>
</dbReference>
<protein>
    <submittedName>
        <fullName evidence="2">TIGR03086 family protein</fullName>
    </submittedName>
</protein>
<dbReference type="OrthoDB" id="5185819at2"/>
<dbReference type="InterPro" id="IPR017517">
    <property type="entry name" value="Maleyloyr_isom"/>
</dbReference>
<feature type="domain" description="Mycothiol-dependent maleylpyruvate isomerase metal-binding" evidence="1">
    <location>
        <begin position="57"/>
        <end position="177"/>
    </location>
</feature>